<dbReference type="Gene3D" id="3.80.10.10">
    <property type="entry name" value="Ribonuclease Inhibitor"/>
    <property type="match status" value="2"/>
</dbReference>
<feature type="coiled-coil region" evidence="3">
    <location>
        <begin position="328"/>
        <end position="355"/>
    </location>
</feature>
<dbReference type="Pfam" id="PF13855">
    <property type="entry name" value="LRR_8"/>
    <property type="match status" value="1"/>
</dbReference>
<dbReference type="EMBL" id="JBAMIC010000011">
    <property type="protein sequence ID" value="KAK7101210.1"/>
    <property type="molecule type" value="Genomic_DNA"/>
</dbReference>
<dbReference type="PANTHER" id="PTHR46652">
    <property type="entry name" value="LEUCINE-RICH REPEAT AND IQ DOMAIN-CONTAINING PROTEIN 1-RELATED"/>
    <property type="match status" value="1"/>
</dbReference>
<keyword evidence="1" id="KW-0433">Leucine-rich repeat</keyword>
<feature type="region of interest" description="Disordered" evidence="4">
    <location>
        <begin position="378"/>
        <end position="415"/>
    </location>
</feature>
<dbReference type="PANTHER" id="PTHR46652:SF3">
    <property type="entry name" value="LEUCINE-RICH REPEAT-CONTAINING PROTEIN 9"/>
    <property type="match status" value="1"/>
</dbReference>
<proteinExistence type="predicted"/>
<dbReference type="InterPro" id="IPR001611">
    <property type="entry name" value="Leu-rich_rpt"/>
</dbReference>
<dbReference type="SUPFAM" id="SSF52058">
    <property type="entry name" value="L domain-like"/>
    <property type="match status" value="1"/>
</dbReference>
<evidence type="ECO:0000313" key="5">
    <source>
        <dbReference type="EMBL" id="KAK7101210.1"/>
    </source>
</evidence>
<reference evidence="5 6" key="1">
    <citation type="submission" date="2024-02" db="EMBL/GenBank/DDBJ databases">
        <title>Chromosome-scale genome assembly of the rough periwinkle Littorina saxatilis.</title>
        <authorList>
            <person name="De Jode A."/>
            <person name="Faria R."/>
            <person name="Formenti G."/>
            <person name="Sims Y."/>
            <person name="Smith T.P."/>
            <person name="Tracey A."/>
            <person name="Wood J.M.D."/>
            <person name="Zagrodzka Z.B."/>
            <person name="Johannesson K."/>
            <person name="Butlin R.K."/>
            <person name="Leder E.H."/>
        </authorList>
    </citation>
    <scope>NUCLEOTIDE SEQUENCE [LARGE SCALE GENOMIC DNA]</scope>
    <source>
        <strain evidence="5">Snail1</strain>
        <tissue evidence="5">Muscle</tissue>
    </source>
</reference>
<evidence type="ECO:0000256" key="3">
    <source>
        <dbReference type="SAM" id="Coils"/>
    </source>
</evidence>
<sequence length="440" mass="50058">MASTYLTPEFIERRLTTIPPVAVPDSWGVERGGHYFQLDLKMCQLTAMHFDFSWGQERTPAPRLASVLDAPTRILKIDVSLNDLSFLHEEWLEPFKNLRALDVSLNQIKHVQGVEVLQQLRTLNLSHNALRSADGLPNNSTLVELRLAVNDIQDMSTLPSMLNLKILDVSNNSLLSLDGLTSLPRLEELYAHRNQLRDILPVMSCRELRVLNAANNSIASFDTTLKVLAQLRSIQNVSLHGNPIDREPHYQGDILRVSQTIMTLDNISVKPIPKREIQRRLEEDEPFVEMPELFAEIVEQDHKRHAGNLFSLKDAARQAFHDRIRVAKERLDDNVSFLQRRIVAMQHEHEEFEAKLKADLEACLRYLDTLSEEEIGSQDRSNIGAVVNRKPYPHPFPEEDRDRPSGRGRTGDYGSVKETDELLRCAYNELVIQGASADGV</sequence>
<dbReference type="Pfam" id="PF12799">
    <property type="entry name" value="LRR_4"/>
    <property type="match status" value="1"/>
</dbReference>
<protein>
    <submittedName>
        <fullName evidence="5">Uncharacterized protein</fullName>
    </submittedName>
</protein>
<dbReference type="InterPro" id="IPR025875">
    <property type="entry name" value="Leu-rich_rpt_4"/>
</dbReference>
<gene>
    <name evidence="5" type="ORF">V1264_024033</name>
</gene>
<accession>A0AAN9GBW9</accession>
<dbReference type="PROSITE" id="PS51450">
    <property type="entry name" value="LRR"/>
    <property type="match status" value="3"/>
</dbReference>
<keyword evidence="6" id="KW-1185">Reference proteome</keyword>
<dbReference type="InterPro" id="IPR050836">
    <property type="entry name" value="SDS22/Internalin_LRR"/>
</dbReference>
<keyword evidence="2" id="KW-0677">Repeat</keyword>
<dbReference type="AlphaFoldDB" id="A0AAN9GBW9"/>
<evidence type="ECO:0000313" key="6">
    <source>
        <dbReference type="Proteomes" id="UP001374579"/>
    </source>
</evidence>
<name>A0AAN9GBW9_9CAEN</name>
<dbReference type="InterPro" id="IPR032675">
    <property type="entry name" value="LRR_dom_sf"/>
</dbReference>
<comment type="caution">
    <text evidence="5">The sequence shown here is derived from an EMBL/GenBank/DDBJ whole genome shotgun (WGS) entry which is preliminary data.</text>
</comment>
<feature type="compositionally biased region" description="Basic and acidic residues" evidence="4">
    <location>
        <begin position="396"/>
        <end position="405"/>
    </location>
</feature>
<evidence type="ECO:0000256" key="1">
    <source>
        <dbReference type="ARBA" id="ARBA00022614"/>
    </source>
</evidence>
<organism evidence="5 6">
    <name type="scientific">Littorina saxatilis</name>
    <dbReference type="NCBI Taxonomy" id="31220"/>
    <lineage>
        <taxon>Eukaryota</taxon>
        <taxon>Metazoa</taxon>
        <taxon>Spiralia</taxon>
        <taxon>Lophotrochozoa</taxon>
        <taxon>Mollusca</taxon>
        <taxon>Gastropoda</taxon>
        <taxon>Caenogastropoda</taxon>
        <taxon>Littorinimorpha</taxon>
        <taxon>Littorinoidea</taxon>
        <taxon>Littorinidae</taxon>
        <taxon>Littorina</taxon>
    </lineage>
</organism>
<dbReference type="SMART" id="SM00365">
    <property type="entry name" value="LRR_SD22"/>
    <property type="match status" value="3"/>
</dbReference>
<dbReference type="Proteomes" id="UP001374579">
    <property type="component" value="Unassembled WGS sequence"/>
</dbReference>
<evidence type="ECO:0000256" key="4">
    <source>
        <dbReference type="SAM" id="MobiDB-lite"/>
    </source>
</evidence>
<keyword evidence="3" id="KW-0175">Coiled coil</keyword>
<evidence type="ECO:0000256" key="2">
    <source>
        <dbReference type="ARBA" id="ARBA00022737"/>
    </source>
</evidence>